<dbReference type="Proteomes" id="UP001521209">
    <property type="component" value="Unassembled WGS sequence"/>
</dbReference>
<dbReference type="RefSeq" id="WP_235705009.1">
    <property type="nucleotide sequence ID" value="NZ_JAKGBZ010000029.1"/>
</dbReference>
<evidence type="ECO:0000313" key="3">
    <source>
        <dbReference type="Proteomes" id="UP001521209"/>
    </source>
</evidence>
<keyword evidence="3" id="KW-1185">Reference proteome</keyword>
<proteinExistence type="predicted"/>
<gene>
    <name evidence="2" type="ORF">L2A60_13725</name>
</gene>
<sequence length="214" mass="21568">MIGRIAIAVAIGTIGAIGLARAGSPQVLAVPEAPPVASVPQALPAPDLPSPQVPALTLAQPPGLVRNPLPKSMIQRGTSGTAPGAAGGNGQTQAVQAKPVWMPRDGAILDMLDKEDGAVTRLSVPVGSSFARGKLRIKVGACVVRPKDAPPDAAVYLTVRRIAGPASNDAQNTATSDAAPDSPLFRGWLIRSEPGAVVVGDATVTFRVIGCSGG</sequence>
<reference evidence="2 3" key="1">
    <citation type="submission" date="2022-01" db="EMBL/GenBank/DDBJ databases">
        <authorList>
            <person name="Won M."/>
            <person name="Kim S.-J."/>
            <person name="Kwon S.-W."/>
        </authorList>
    </citation>
    <scope>NUCLEOTIDE SEQUENCE [LARGE SCALE GENOMIC DNA]</scope>
    <source>
        <strain evidence="2 3">KCTC 23505</strain>
    </source>
</reference>
<name>A0ABS9DYB3_9PROT</name>
<accession>A0ABS9DYB3</accession>
<protein>
    <submittedName>
        <fullName evidence="2">DUF2155 domain-containing protein</fullName>
    </submittedName>
</protein>
<evidence type="ECO:0000313" key="2">
    <source>
        <dbReference type="EMBL" id="MCF3947738.1"/>
    </source>
</evidence>
<feature type="region of interest" description="Disordered" evidence="1">
    <location>
        <begin position="72"/>
        <end position="94"/>
    </location>
</feature>
<organism evidence="2 3">
    <name type="scientific">Acidiphilium iwatense</name>
    <dbReference type="NCBI Taxonomy" id="768198"/>
    <lineage>
        <taxon>Bacteria</taxon>
        <taxon>Pseudomonadati</taxon>
        <taxon>Pseudomonadota</taxon>
        <taxon>Alphaproteobacteria</taxon>
        <taxon>Acetobacterales</taxon>
        <taxon>Acidocellaceae</taxon>
        <taxon>Acidiphilium</taxon>
    </lineage>
</organism>
<dbReference type="Pfam" id="PF09923">
    <property type="entry name" value="DUF2155"/>
    <property type="match status" value="1"/>
</dbReference>
<dbReference type="InterPro" id="IPR019225">
    <property type="entry name" value="DUF2155"/>
</dbReference>
<evidence type="ECO:0000256" key="1">
    <source>
        <dbReference type="SAM" id="MobiDB-lite"/>
    </source>
</evidence>
<comment type="caution">
    <text evidence="2">The sequence shown here is derived from an EMBL/GenBank/DDBJ whole genome shotgun (WGS) entry which is preliminary data.</text>
</comment>
<dbReference type="EMBL" id="JAKGBZ010000029">
    <property type="protein sequence ID" value="MCF3947738.1"/>
    <property type="molecule type" value="Genomic_DNA"/>
</dbReference>